<evidence type="ECO:0000256" key="2">
    <source>
        <dbReference type="SAM" id="MobiDB-lite"/>
    </source>
</evidence>
<dbReference type="Gramene" id="GBG90651">
    <property type="protein sequence ID" value="GBG90651"/>
    <property type="gene ID" value="CBR_g50999"/>
</dbReference>
<accession>A0A388M7W2</accession>
<dbReference type="EMBL" id="BFEA01000829">
    <property type="protein sequence ID" value="GBG90651.1"/>
    <property type="molecule type" value="Genomic_DNA"/>
</dbReference>
<reference evidence="3 4" key="1">
    <citation type="journal article" date="2018" name="Cell">
        <title>The Chara Genome: Secondary Complexity and Implications for Plant Terrestrialization.</title>
        <authorList>
            <person name="Nishiyama T."/>
            <person name="Sakayama H."/>
            <person name="Vries J.D."/>
            <person name="Buschmann H."/>
            <person name="Saint-Marcoux D."/>
            <person name="Ullrich K.K."/>
            <person name="Haas F.B."/>
            <person name="Vanderstraeten L."/>
            <person name="Becker D."/>
            <person name="Lang D."/>
            <person name="Vosolsobe S."/>
            <person name="Rombauts S."/>
            <person name="Wilhelmsson P.K.I."/>
            <person name="Janitza P."/>
            <person name="Kern R."/>
            <person name="Heyl A."/>
            <person name="Rumpler F."/>
            <person name="Villalobos L.I.A.C."/>
            <person name="Clay J.M."/>
            <person name="Skokan R."/>
            <person name="Toyoda A."/>
            <person name="Suzuki Y."/>
            <person name="Kagoshima H."/>
            <person name="Schijlen E."/>
            <person name="Tajeshwar N."/>
            <person name="Catarino B."/>
            <person name="Hetherington A.J."/>
            <person name="Saltykova A."/>
            <person name="Bonnot C."/>
            <person name="Breuninger H."/>
            <person name="Symeonidi A."/>
            <person name="Radhakrishnan G.V."/>
            <person name="Van Nieuwerburgh F."/>
            <person name="Deforce D."/>
            <person name="Chang C."/>
            <person name="Karol K.G."/>
            <person name="Hedrich R."/>
            <person name="Ulvskov P."/>
            <person name="Glockner G."/>
            <person name="Delwiche C.F."/>
            <person name="Petrasek J."/>
            <person name="Van de Peer Y."/>
            <person name="Friml J."/>
            <person name="Beilby M."/>
            <person name="Dolan L."/>
            <person name="Kohara Y."/>
            <person name="Sugano S."/>
            <person name="Fujiyama A."/>
            <person name="Delaux P.-M."/>
            <person name="Quint M."/>
            <person name="TheiBen G."/>
            <person name="Hagemann M."/>
            <person name="Harholt J."/>
            <person name="Dunand C."/>
            <person name="Zachgo S."/>
            <person name="Langdale J."/>
            <person name="Maumus F."/>
            <person name="Straeten D.V.D."/>
            <person name="Gould S.B."/>
            <person name="Rensing S.A."/>
        </authorList>
    </citation>
    <scope>NUCLEOTIDE SEQUENCE [LARGE SCALE GENOMIC DNA]</scope>
    <source>
        <strain evidence="3 4">S276</strain>
    </source>
</reference>
<feature type="region of interest" description="Disordered" evidence="2">
    <location>
        <begin position="246"/>
        <end position="290"/>
    </location>
</feature>
<gene>
    <name evidence="3" type="ORF">CBR_g50999</name>
</gene>
<protein>
    <submittedName>
        <fullName evidence="3">Uncharacterized protein</fullName>
    </submittedName>
</protein>
<feature type="coiled-coil region" evidence="1">
    <location>
        <begin position="47"/>
        <end position="175"/>
    </location>
</feature>
<dbReference type="AlphaFoldDB" id="A0A388M7W2"/>
<evidence type="ECO:0000256" key="1">
    <source>
        <dbReference type="SAM" id="Coils"/>
    </source>
</evidence>
<sequence length="312" mass="35127">MQSGDKEPQSVLGANSDASCCGGLSKSTLLAGWGTRDPTATELLAQLAAKSQEIYLLEDQCDQLRQKVSSLEEDLCEMEHQRDMIATEQGRAKQEADQAVQNLKEELTIAYQQEIDLIQEEMENVYKKQKEAMALVESERKRLLEKEKEDKDMVVTALRQELEAARKEILEHQGLRKYKETLFKLQKARVQFTAIAGTGRGVNWWFKAQIKADEAAKMATLKRQLEDMKELRYDLANLQGQINSYKSPLTKPSLKPRAPLNKTPKRTLNTVGTGPSGVKKPAIKKGVGRRPNGVRISARRRILEGGSCRRVC</sequence>
<evidence type="ECO:0000313" key="4">
    <source>
        <dbReference type="Proteomes" id="UP000265515"/>
    </source>
</evidence>
<dbReference type="Proteomes" id="UP000265515">
    <property type="component" value="Unassembled WGS sequence"/>
</dbReference>
<evidence type="ECO:0000313" key="3">
    <source>
        <dbReference type="EMBL" id="GBG90651.1"/>
    </source>
</evidence>
<organism evidence="3 4">
    <name type="scientific">Chara braunii</name>
    <name type="common">Braun's stonewort</name>
    <dbReference type="NCBI Taxonomy" id="69332"/>
    <lineage>
        <taxon>Eukaryota</taxon>
        <taxon>Viridiplantae</taxon>
        <taxon>Streptophyta</taxon>
        <taxon>Charophyceae</taxon>
        <taxon>Charales</taxon>
        <taxon>Characeae</taxon>
        <taxon>Chara</taxon>
    </lineage>
</organism>
<proteinExistence type="predicted"/>
<keyword evidence="1" id="KW-0175">Coiled coil</keyword>
<comment type="caution">
    <text evidence="3">The sequence shown here is derived from an EMBL/GenBank/DDBJ whole genome shotgun (WGS) entry which is preliminary data.</text>
</comment>
<keyword evidence="4" id="KW-1185">Reference proteome</keyword>
<feature type="coiled-coil region" evidence="1">
    <location>
        <begin position="211"/>
        <end position="241"/>
    </location>
</feature>
<feature type="region of interest" description="Disordered" evidence="2">
    <location>
        <begin position="1"/>
        <end position="24"/>
    </location>
</feature>
<name>A0A388M7W2_CHABU</name>